<dbReference type="InterPro" id="IPR041698">
    <property type="entry name" value="Methyltransf_25"/>
</dbReference>
<dbReference type="SUPFAM" id="SSF53335">
    <property type="entry name" value="S-adenosyl-L-methionine-dependent methyltransferases"/>
    <property type="match status" value="1"/>
</dbReference>
<keyword evidence="5" id="KW-1185">Reference proteome</keyword>
<dbReference type="OrthoDB" id="9797252at2"/>
<evidence type="ECO:0000256" key="2">
    <source>
        <dbReference type="ARBA" id="ARBA00022679"/>
    </source>
</evidence>
<accession>E0UB62</accession>
<proteinExistence type="predicted"/>
<feature type="domain" description="Methyltransferase" evidence="3">
    <location>
        <begin position="57"/>
        <end position="147"/>
    </location>
</feature>
<dbReference type="eggNOG" id="COG0500">
    <property type="taxonomic scope" value="Bacteria"/>
</dbReference>
<dbReference type="Pfam" id="PF13649">
    <property type="entry name" value="Methyltransf_25"/>
    <property type="match status" value="1"/>
</dbReference>
<gene>
    <name evidence="4" type="ordered locus">Cyan7822_4393</name>
</gene>
<keyword evidence="2 4" id="KW-0808">Transferase</keyword>
<dbReference type="AlphaFoldDB" id="E0UB62"/>
<evidence type="ECO:0000313" key="4">
    <source>
        <dbReference type="EMBL" id="ADN16307.1"/>
    </source>
</evidence>
<keyword evidence="1 4" id="KW-0489">Methyltransferase</keyword>
<dbReference type="GO" id="GO:0008168">
    <property type="term" value="F:methyltransferase activity"/>
    <property type="evidence" value="ECO:0007669"/>
    <property type="project" value="UniProtKB-KW"/>
</dbReference>
<dbReference type="EMBL" id="CP002198">
    <property type="protein sequence ID" value="ADN16307.1"/>
    <property type="molecule type" value="Genomic_DNA"/>
</dbReference>
<dbReference type="GO" id="GO:0032259">
    <property type="term" value="P:methylation"/>
    <property type="evidence" value="ECO:0007669"/>
    <property type="project" value="UniProtKB-KW"/>
</dbReference>
<sequence length="277" mass="31330">MPDFEQFVKTIYSKDLEEKKTWYSSVAVAYDKTRPRYPQELIKPVLELAQLPPDATILEIGCGPGTATVSFAEKGFKMVCLEPSLEACQLAQKNCQAYPKVEIKNSTFEEWQPDTEKFDAVLAATSFHWVKAEIVCSKAAEILKDDGSLILLWNTPPQPSYEVFHPLLEIYQQKAPSLAGYAGYEDLKIHQENLRKLGIKVIESGLFKNLVYEQIVCEVTYTVDDYLGLLSTLSPYIMLESQVRVSLFESLRERLLSLCGNSLQLSHISAFQITQKS</sequence>
<dbReference type="PANTHER" id="PTHR44942">
    <property type="entry name" value="METHYLTRANSF_11 DOMAIN-CONTAINING PROTEIN"/>
    <property type="match status" value="1"/>
</dbReference>
<organism evidence="4 5">
    <name type="scientific">Gloeothece verrucosa (strain PCC 7822)</name>
    <name type="common">Cyanothece sp. (strain PCC 7822)</name>
    <dbReference type="NCBI Taxonomy" id="497965"/>
    <lineage>
        <taxon>Bacteria</taxon>
        <taxon>Bacillati</taxon>
        <taxon>Cyanobacteriota</taxon>
        <taxon>Cyanophyceae</taxon>
        <taxon>Oscillatoriophycideae</taxon>
        <taxon>Chroococcales</taxon>
        <taxon>Aphanothecaceae</taxon>
        <taxon>Gloeothece</taxon>
        <taxon>Gloeothece verrucosa</taxon>
    </lineage>
</organism>
<dbReference type="CDD" id="cd02440">
    <property type="entry name" value="AdoMet_MTases"/>
    <property type="match status" value="1"/>
</dbReference>
<name>E0UB62_GLOV7</name>
<dbReference type="STRING" id="497965.Cyan7822_4393"/>
<evidence type="ECO:0000259" key="3">
    <source>
        <dbReference type="Pfam" id="PF13649"/>
    </source>
</evidence>
<dbReference type="Proteomes" id="UP000008206">
    <property type="component" value="Chromosome"/>
</dbReference>
<evidence type="ECO:0000313" key="5">
    <source>
        <dbReference type="Proteomes" id="UP000008206"/>
    </source>
</evidence>
<dbReference type="PANTHER" id="PTHR44942:SF4">
    <property type="entry name" value="METHYLTRANSFERASE TYPE 11 DOMAIN-CONTAINING PROTEIN"/>
    <property type="match status" value="1"/>
</dbReference>
<dbReference type="HOGENOM" id="CLU_049344_7_0_3"/>
<dbReference type="InterPro" id="IPR051052">
    <property type="entry name" value="Diverse_substrate_MTase"/>
</dbReference>
<dbReference type="Gene3D" id="3.40.50.150">
    <property type="entry name" value="Vaccinia Virus protein VP39"/>
    <property type="match status" value="1"/>
</dbReference>
<dbReference type="KEGG" id="cyj:Cyan7822_4393"/>
<dbReference type="InterPro" id="IPR029063">
    <property type="entry name" value="SAM-dependent_MTases_sf"/>
</dbReference>
<protein>
    <submittedName>
        <fullName evidence="4">Methyltransferase type 12</fullName>
    </submittedName>
</protein>
<evidence type="ECO:0000256" key="1">
    <source>
        <dbReference type="ARBA" id="ARBA00022603"/>
    </source>
</evidence>
<reference evidence="5" key="1">
    <citation type="journal article" date="2011" name="MBio">
        <title>Novel metabolic attributes of the genus Cyanothece, comprising a group of unicellular nitrogen-fixing Cyanobacteria.</title>
        <authorList>
            <person name="Bandyopadhyay A."/>
            <person name="Elvitigala T."/>
            <person name="Welsh E."/>
            <person name="Stockel J."/>
            <person name="Liberton M."/>
            <person name="Min H."/>
            <person name="Sherman L.A."/>
            <person name="Pakrasi H.B."/>
        </authorList>
    </citation>
    <scope>NUCLEOTIDE SEQUENCE [LARGE SCALE GENOMIC DNA]</scope>
    <source>
        <strain evidence="5">PCC 7822</strain>
    </source>
</reference>